<evidence type="ECO:0000313" key="3">
    <source>
        <dbReference type="Proteomes" id="UP000293360"/>
    </source>
</evidence>
<evidence type="ECO:0000256" key="1">
    <source>
        <dbReference type="SAM" id="MobiDB-lite"/>
    </source>
</evidence>
<accession>A0A4Q4TX70</accession>
<feature type="compositionally biased region" description="Polar residues" evidence="1">
    <location>
        <begin position="132"/>
        <end position="144"/>
    </location>
</feature>
<dbReference type="OrthoDB" id="4734957at2759"/>
<evidence type="ECO:0000313" key="2">
    <source>
        <dbReference type="EMBL" id="RYP11488.1"/>
    </source>
</evidence>
<dbReference type="Proteomes" id="UP000293360">
    <property type="component" value="Unassembled WGS sequence"/>
</dbReference>
<name>A0A4Q4TX70_9PEZI</name>
<dbReference type="AlphaFoldDB" id="A0A4Q4TX70"/>
<feature type="region of interest" description="Disordered" evidence="1">
    <location>
        <begin position="132"/>
        <end position="164"/>
    </location>
</feature>
<gene>
    <name evidence="2" type="ORF">DL764_000011</name>
</gene>
<sequence>MVRPSGTLPEYQRLAFGNSLSPSGSIGSIAQTPTHPSRRSSFNLPAPYISPAHLASASNQIMSAFSGPGTGRPQSSSLYAQTPPPWMSYGLAFPHSASPHVYPRAQPLPHLRHTASAQHSPQAHVSVRINTPSHVRSSSAQRRVTSGPPGAGIPSSTSGARIPQSASRGSILSLSSGGGHVDRLTLQHLVFVITALTPGSAANPDSGTGPWVGWESVHNHMSKDGCTYTVDELHDAWNTKVRGDLRTIENCQRRRQQLMATKQVENRSKDGACNSPEKSLICVLDNGAE</sequence>
<dbReference type="STRING" id="155417.A0A4Q4TX70"/>
<proteinExistence type="predicted"/>
<feature type="compositionally biased region" description="Polar residues" evidence="1">
    <location>
        <begin position="22"/>
        <end position="43"/>
    </location>
</feature>
<keyword evidence="3" id="KW-1185">Reference proteome</keyword>
<reference evidence="2 3" key="1">
    <citation type="submission" date="2018-06" db="EMBL/GenBank/DDBJ databases">
        <title>Complete Genomes of Monosporascus.</title>
        <authorList>
            <person name="Robinson A.J."/>
            <person name="Natvig D.O."/>
        </authorList>
    </citation>
    <scope>NUCLEOTIDE SEQUENCE [LARGE SCALE GENOMIC DNA]</scope>
    <source>
        <strain evidence="2 3">CBS 110550</strain>
    </source>
</reference>
<comment type="caution">
    <text evidence="2">The sequence shown here is derived from an EMBL/GenBank/DDBJ whole genome shotgun (WGS) entry which is preliminary data.</text>
</comment>
<dbReference type="EMBL" id="QJNU01000001">
    <property type="protein sequence ID" value="RYP11488.1"/>
    <property type="molecule type" value="Genomic_DNA"/>
</dbReference>
<protein>
    <submittedName>
        <fullName evidence="2">Uncharacterized protein</fullName>
    </submittedName>
</protein>
<organism evidence="2 3">
    <name type="scientific">Monosporascus ibericus</name>
    <dbReference type="NCBI Taxonomy" id="155417"/>
    <lineage>
        <taxon>Eukaryota</taxon>
        <taxon>Fungi</taxon>
        <taxon>Dikarya</taxon>
        <taxon>Ascomycota</taxon>
        <taxon>Pezizomycotina</taxon>
        <taxon>Sordariomycetes</taxon>
        <taxon>Xylariomycetidae</taxon>
        <taxon>Xylariales</taxon>
        <taxon>Xylariales incertae sedis</taxon>
        <taxon>Monosporascus</taxon>
    </lineage>
</organism>
<feature type="region of interest" description="Disordered" evidence="1">
    <location>
        <begin position="22"/>
        <end position="44"/>
    </location>
</feature>